<organism evidence="2 3">
    <name type="scientific">Scyliorhinus torazame</name>
    <name type="common">Cloudy catshark</name>
    <name type="synonym">Catulus torazame</name>
    <dbReference type="NCBI Taxonomy" id="75743"/>
    <lineage>
        <taxon>Eukaryota</taxon>
        <taxon>Metazoa</taxon>
        <taxon>Chordata</taxon>
        <taxon>Craniata</taxon>
        <taxon>Vertebrata</taxon>
        <taxon>Chondrichthyes</taxon>
        <taxon>Elasmobranchii</taxon>
        <taxon>Galeomorphii</taxon>
        <taxon>Galeoidea</taxon>
        <taxon>Carcharhiniformes</taxon>
        <taxon>Scyliorhinidae</taxon>
        <taxon>Scyliorhinus</taxon>
    </lineage>
</organism>
<evidence type="ECO:0000313" key="2">
    <source>
        <dbReference type="EMBL" id="GCB84088.1"/>
    </source>
</evidence>
<reference evidence="2 3" key="1">
    <citation type="journal article" date="2018" name="Nat. Ecol. Evol.">
        <title>Shark genomes provide insights into elasmobranch evolution and the origin of vertebrates.</title>
        <authorList>
            <person name="Hara Y"/>
            <person name="Yamaguchi K"/>
            <person name="Onimaru K"/>
            <person name="Kadota M"/>
            <person name="Koyanagi M"/>
            <person name="Keeley SD"/>
            <person name="Tatsumi K"/>
            <person name="Tanaka K"/>
            <person name="Motone F"/>
            <person name="Kageyama Y"/>
            <person name="Nozu R"/>
            <person name="Adachi N"/>
            <person name="Nishimura O"/>
            <person name="Nakagawa R"/>
            <person name="Tanegashima C"/>
            <person name="Kiyatake I"/>
            <person name="Matsumoto R"/>
            <person name="Murakumo K"/>
            <person name="Nishida K"/>
            <person name="Terakita A"/>
            <person name="Kuratani S"/>
            <person name="Sato K"/>
            <person name="Hyodo S Kuraku.S."/>
        </authorList>
    </citation>
    <scope>NUCLEOTIDE SEQUENCE [LARGE SCALE GENOMIC DNA]</scope>
</reference>
<keyword evidence="1" id="KW-0472">Membrane</keyword>
<evidence type="ECO:0000256" key="1">
    <source>
        <dbReference type="SAM" id="Phobius"/>
    </source>
</evidence>
<accession>A0A401QF85</accession>
<proteinExistence type="predicted"/>
<sequence length="82" mass="8921">MTSRGPASELRFRVVKEEDPGEYVCKAGISGRKGDDISSPVFLLKGKQKVLSASSETAILWLILHFFVVLFAMAIGIGSCFL</sequence>
<dbReference type="AlphaFoldDB" id="A0A401QF85"/>
<feature type="transmembrane region" description="Helical" evidence="1">
    <location>
        <begin position="58"/>
        <end position="81"/>
    </location>
</feature>
<keyword evidence="1" id="KW-0812">Transmembrane</keyword>
<evidence type="ECO:0000313" key="3">
    <source>
        <dbReference type="Proteomes" id="UP000288216"/>
    </source>
</evidence>
<name>A0A401QF85_SCYTO</name>
<comment type="caution">
    <text evidence="2">The sequence shown here is derived from an EMBL/GenBank/DDBJ whole genome shotgun (WGS) entry which is preliminary data.</text>
</comment>
<keyword evidence="3" id="KW-1185">Reference proteome</keyword>
<protein>
    <recommendedName>
        <fullName evidence="4">Immunoglobulin I-set domain-containing protein</fullName>
    </recommendedName>
</protein>
<dbReference type="OrthoDB" id="9948188at2759"/>
<gene>
    <name evidence="2" type="ORF">scyTo_0024775</name>
</gene>
<keyword evidence="1" id="KW-1133">Transmembrane helix</keyword>
<dbReference type="Proteomes" id="UP000288216">
    <property type="component" value="Unassembled WGS sequence"/>
</dbReference>
<evidence type="ECO:0008006" key="4">
    <source>
        <dbReference type="Google" id="ProtNLM"/>
    </source>
</evidence>
<dbReference type="EMBL" id="BFAA01055742">
    <property type="protein sequence ID" value="GCB84088.1"/>
    <property type="molecule type" value="Genomic_DNA"/>
</dbReference>